<sequence>MTLTVIILLFFLTQCLYIKIRQSKPHGLPVAMEQRQLEEEEEELMQETLAILTNCHDEDYFDAAISRLLVPSDNEQHSPVSANWNDSILLNHEVAALMPTLIDHRLDSTNFISADIFPALTSELTTSITCPLKKTSTFNMKQKQRRKKTFNSAYNTEKKRKMASHNSNRARDERKEELIYLRKTVQTMEARLRTLQLSQRRDLTVTKAASKGEGKTSNEGAFAHASSLEEQAVTNLSEMLSAEDMKEDAAMGPVWTDIAARQYQERRRVELENIRLKLILEGQIKMAKSLEKMLTKRTSLRVMESIQGKYLTSLQHRQPTSTEEEDEVAIFARLEKDLSTALDEVDVVFEANGLARMEKTYADAQVRRENGSIVVEIFANKLVPFSVEATSHAVWEHFVHSMDHIPSRFVYQKQLKTKITDDTLMESFGLELVGSRNATAAFRVRQIRRKFVQPDRVVIAWPMYSEALELSAEPTKGVRLHEKCYTVVKALPQASGRRGALIQTCYLLRPESYGQVADRDRILTTLVDFLLDSVLHTISSSHQMIENYLMDGALQLRTEPNALMQVASKDSVVEEKSP</sequence>
<organism evidence="3 4">
    <name type="scientific">Peronospora belbahrii</name>
    <dbReference type="NCBI Taxonomy" id="622444"/>
    <lineage>
        <taxon>Eukaryota</taxon>
        <taxon>Sar</taxon>
        <taxon>Stramenopiles</taxon>
        <taxon>Oomycota</taxon>
        <taxon>Peronosporomycetes</taxon>
        <taxon>Peronosporales</taxon>
        <taxon>Peronosporaceae</taxon>
        <taxon>Peronospora</taxon>
    </lineage>
</organism>
<name>A0ABN8CWL1_9STRA</name>
<evidence type="ECO:0000313" key="4">
    <source>
        <dbReference type="Proteomes" id="UP001158986"/>
    </source>
</evidence>
<feature type="chain" id="PRO_5046454562" description="M96 mating-specific protein family" evidence="2">
    <location>
        <begin position="18"/>
        <end position="578"/>
    </location>
</feature>
<dbReference type="Proteomes" id="UP001158986">
    <property type="component" value="Unassembled WGS sequence"/>
</dbReference>
<feature type="signal peptide" evidence="2">
    <location>
        <begin position="1"/>
        <end position="17"/>
    </location>
</feature>
<protein>
    <recommendedName>
        <fullName evidence="5">M96 mating-specific protein family</fullName>
    </recommendedName>
</protein>
<feature type="region of interest" description="Disordered" evidence="1">
    <location>
        <begin position="139"/>
        <end position="174"/>
    </location>
</feature>
<dbReference type="EMBL" id="CAKLCB010000244">
    <property type="protein sequence ID" value="CAH0517528.1"/>
    <property type="molecule type" value="Genomic_DNA"/>
</dbReference>
<evidence type="ECO:0000256" key="2">
    <source>
        <dbReference type="SAM" id="SignalP"/>
    </source>
</evidence>
<accession>A0ABN8CWL1</accession>
<reference evidence="3 4" key="1">
    <citation type="submission" date="2021-11" db="EMBL/GenBank/DDBJ databases">
        <authorList>
            <person name="Islam A."/>
            <person name="Islam S."/>
            <person name="Flora M.S."/>
            <person name="Rahman M."/>
            <person name="Ziaur R.M."/>
            <person name="Epstein J.H."/>
            <person name="Hassan M."/>
            <person name="Klassen M."/>
            <person name="Woodard K."/>
            <person name="Webb A."/>
            <person name="Webby R.J."/>
            <person name="El Zowalaty M.E."/>
        </authorList>
    </citation>
    <scope>NUCLEOTIDE SEQUENCE [LARGE SCALE GENOMIC DNA]</scope>
    <source>
        <strain evidence="3">Pbs1</strain>
    </source>
</reference>
<keyword evidence="4" id="KW-1185">Reference proteome</keyword>
<comment type="caution">
    <text evidence="3">The sequence shown here is derived from an EMBL/GenBank/DDBJ whole genome shotgun (WGS) entry which is preliminary data.</text>
</comment>
<keyword evidence="2" id="KW-0732">Signal</keyword>
<proteinExistence type="predicted"/>
<evidence type="ECO:0000256" key="1">
    <source>
        <dbReference type="SAM" id="MobiDB-lite"/>
    </source>
</evidence>
<gene>
    <name evidence="3" type="ORF">PBS001_LOCUS4134</name>
</gene>
<dbReference type="PANTHER" id="PTHR35796:SF3">
    <property type="entry name" value="BHLH DOMAIN-CONTAINING PROTEIN"/>
    <property type="match status" value="1"/>
</dbReference>
<evidence type="ECO:0000313" key="3">
    <source>
        <dbReference type="EMBL" id="CAH0517528.1"/>
    </source>
</evidence>
<evidence type="ECO:0008006" key="5">
    <source>
        <dbReference type="Google" id="ProtNLM"/>
    </source>
</evidence>
<dbReference type="PANTHER" id="PTHR35796">
    <property type="entry name" value="HYPOTHETICAL CYTOSOLIC PROTEIN"/>
    <property type="match status" value="1"/>
</dbReference>